<protein>
    <recommendedName>
        <fullName evidence="7">Phage shock protein PspC N-terminal domain-containing protein</fullName>
    </recommendedName>
</protein>
<dbReference type="Proteomes" id="UP000176939">
    <property type="component" value="Unassembled WGS sequence"/>
</dbReference>
<evidence type="ECO:0000313" key="9">
    <source>
        <dbReference type="Proteomes" id="UP000176939"/>
    </source>
</evidence>
<evidence type="ECO:0000313" key="8">
    <source>
        <dbReference type="EMBL" id="OGM08673.1"/>
    </source>
</evidence>
<dbReference type="InterPro" id="IPR052027">
    <property type="entry name" value="PspC"/>
</dbReference>
<evidence type="ECO:0000256" key="3">
    <source>
        <dbReference type="ARBA" id="ARBA00022692"/>
    </source>
</evidence>
<feature type="domain" description="Phage shock protein PspC N-terminal" evidence="7">
    <location>
        <begin position="6"/>
        <end position="64"/>
    </location>
</feature>
<proteinExistence type="predicted"/>
<dbReference type="PANTHER" id="PTHR33885:SF3">
    <property type="entry name" value="PHAGE SHOCK PROTEIN C"/>
    <property type="match status" value="1"/>
</dbReference>
<name>A0A1F7X187_9BACT</name>
<evidence type="ECO:0000259" key="7">
    <source>
        <dbReference type="Pfam" id="PF04024"/>
    </source>
</evidence>
<dbReference type="AlphaFoldDB" id="A0A1F7X187"/>
<dbReference type="PANTHER" id="PTHR33885">
    <property type="entry name" value="PHAGE SHOCK PROTEIN C"/>
    <property type="match status" value="1"/>
</dbReference>
<sequence length="65" mass="7394">MAEKIKKLVRTNKGRVIAGVARAFANYFNVDITLVRIIWVVLFLPGGFPGLIFYIICWILIPSEK</sequence>
<dbReference type="EMBL" id="MGFQ01000038">
    <property type="protein sequence ID" value="OGM08673.1"/>
    <property type="molecule type" value="Genomic_DNA"/>
</dbReference>
<evidence type="ECO:0000256" key="1">
    <source>
        <dbReference type="ARBA" id="ARBA00004162"/>
    </source>
</evidence>
<accession>A0A1F7X187</accession>
<keyword evidence="5 6" id="KW-0472">Membrane</keyword>
<evidence type="ECO:0000256" key="6">
    <source>
        <dbReference type="SAM" id="Phobius"/>
    </source>
</evidence>
<reference evidence="8 9" key="1">
    <citation type="journal article" date="2016" name="Nat. Commun.">
        <title>Thousands of microbial genomes shed light on interconnected biogeochemical processes in an aquifer system.</title>
        <authorList>
            <person name="Anantharaman K."/>
            <person name="Brown C.T."/>
            <person name="Hug L.A."/>
            <person name="Sharon I."/>
            <person name="Castelle C.J."/>
            <person name="Probst A.J."/>
            <person name="Thomas B.C."/>
            <person name="Singh A."/>
            <person name="Wilkins M.J."/>
            <person name="Karaoz U."/>
            <person name="Brodie E.L."/>
            <person name="Williams K.H."/>
            <person name="Hubbard S.S."/>
            <person name="Banfield J.F."/>
        </authorList>
    </citation>
    <scope>NUCLEOTIDE SEQUENCE [LARGE SCALE GENOMIC DNA]</scope>
</reference>
<keyword evidence="2" id="KW-1003">Cell membrane</keyword>
<keyword evidence="4 6" id="KW-1133">Transmembrane helix</keyword>
<evidence type="ECO:0000256" key="4">
    <source>
        <dbReference type="ARBA" id="ARBA00022989"/>
    </source>
</evidence>
<keyword evidence="3 6" id="KW-0812">Transmembrane</keyword>
<dbReference type="InterPro" id="IPR007168">
    <property type="entry name" value="Phageshock_PspC_N"/>
</dbReference>
<dbReference type="Pfam" id="PF04024">
    <property type="entry name" value="PspC"/>
    <property type="match status" value="1"/>
</dbReference>
<comment type="caution">
    <text evidence="8">The sequence shown here is derived from an EMBL/GenBank/DDBJ whole genome shotgun (WGS) entry which is preliminary data.</text>
</comment>
<feature type="transmembrane region" description="Helical" evidence="6">
    <location>
        <begin position="37"/>
        <end position="61"/>
    </location>
</feature>
<comment type="subcellular location">
    <subcellularLocation>
        <location evidence="1">Cell membrane</location>
        <topology evidence="1">Single-pass membrane protein</topology>
    </subcellularLocation>
</comment>
<gene>
    <name evidence="8" type="ORF">A2Z67_00340</name>
</gene>
<evidence type="ECO:0000256" key="2">
    <source>
        <dbReference type="ARBA" id="ARBA00022475"/>
    </source>
</evidence>
<organism evidence="8 9">
    <name type="scientific">Candidatus Woesebacteria bacterium RBG_13_36_22</name>
    <dbReference type="NCBI Taxonomy" id="1802478"/>
    <lineage>
        <taxon>Bacteria</taxon>
        <taxon>Candidatus Woeseibacteriota</taxon>
    </lineage>
</organism>
<evidence type="ECO:0000256" key="5">
    <source>
        <dbReference type="ARBA" id="ARBA00023136"/>
    </source>
</evidence>
<dbReference type="GO" id="GO:0005886">
    <property type="term" value="C:plasma membrane"/>
    <property type="evidence" value="ECO:0007669"/>
    <property type="project" value="UniProtKB-SubCell"/>
</dbReference>